<dbReference type="InterPro" id="IPR036380">
    <property type="entry name" value="Isochorismatase-like_sf"/>
</dbReference>
<sequence>MRMTTIRAACAVLSCLAPALVIAATDDPSGGTRPYENRLTPIPDPAPILADHPEFVAPITETARFEAPILVDDPGADLDVRAWRFSYNARGIIEVPNRLRADRTAIVVVHPWGIDDGQGWTTPEPAGAAFQCTPVKNGIVLDHASEVVDPFLRSLRDRVGLVVYSLPGTEDPIRGKLYRSIRRTPTPEERAEGRLELEAKLRSFSYRGGALPAVIEVSTETPTIGYLGRFPGLDAGPAFDPPGFWKLPIPVMSPIAVHPEDVVAYDGEGYGPLRDFLKANGIRHVLLAGYNTDMCVCSTTAGYENLRQDFDVFLVGDATIATFPANPRPSLATNAAVSFAALDLFITQVSWIRPRPDPQAD</sequence>
<dbReference type="OrthoDB" id="248528at2"/>
<evidence type="ECO:0000256" key="1">
    <source>
        <dbReference type="SAM" id="SignalP"/>
    </source>
</evidence>
<proteinExistence type="predicted"/>
<dbReference type="Pfam" id="PF00857">
    <property type="entry name" value="Isochorismatase"/>
    <property type="match status" value="1"/>
</dbReference>
<dbReference type="RefSeq" id="WP_126724902.1">
    <property type="nucleotide sequence ID" value="NZ_RYZH01000013.1"/>
</dbReference>
<dbReference type="EMBL" id="RYZH01000013">
    <property type="protein sequence ID" value="RUL88192.1"/>
    <property type="molecule type" value="Genomic_DNA"/>
</dbReference>
<keyword evidence="4" id="KW-1185">Reference proteome</keyword>
<organism evidence="3 4">
    <name type="scientific">Tautonia sociabilis</name>
    <dbReference type="NCBI Taxonomy" id="2080755"/>
    <lineage>
        <taxon>Bacteria</taxon>
        <taxon>Pseudomonadati</taxon>
        <taxon>Planctomycetota</taxon>
        <taxon>Planctomycetia</taxon>
        <taxon>Isosphaerales</taxon>
        <taxon>Isosphaeraceae</taxon>
        <taxon>Tautonia</taxon>
    </lineage>
</organism>
<dbReference type="InterPro" id="IPR000868">
    <property type="entry name" value="Isochorismatase-like_dom"/>
</dbReference>
<evidence type="ECO:0000313" key="3">
    <source>
        <dbReference type="EMBL" id="RUL88192.1"/>
    </source>
</evidence>
<reference evidence="3 4" key="2">
    <citation type="submission" date="2019-01" db="EMBL/GenBank/DDBJ databases">
        <title>Tautonia sociabilis, a novel thermotolerant planctomycete of Isosphaeraceae family, isolated from a 4000 m deep subterranean habitat.</title>
        <authorList>
            <person name="Kovaleva O.L."/>
            <person name="Elcheninov A.G."/>
            <person name="Van Heerden E."/>
            <person name="Toshchakov S.V."/>
            <person name="Novikov A."/>
            <person name="Bonch-Osmolovskaya E.A."/>
            <person name="Kublanov I.V."/>
        </authorList>
    </citation>
    <scope>NUCLEOTIDE SEQUENCE [LARGE SCALE GENOMIC DNA]</scope>
    <source>
        <strain evidence="3 4">GM2012</strain>
    </source>
</reference>
<dbReference type="SUPFAM" id="SSF52499">
    <property type="entry name" value="Isochorismatase-like hydrolases"/>
    <property type="match status" value="1"/>
</dbReference>
<accession>A0A432MLB1</accession>
<protein>
    <submittedName>
        <fullName evidence="3">Isochorismatase family protein</fullName>
    </submittedName>
</protein>
<reference evidence="3 4" key="1">
    <citation type="submission" date="2018-12" db="EMBL/GenBank/DDBJ databases">
        <authorList>
            <person name="Toschakov S.V."/>
        </authorList>
    </citation>
    <scope>NUCLEOTIDE SEQUENCE [LARGE SCALE GENOMIC DNA]</scope>
    <source>
        <strain evidence="3 4">GM2012</strain>
    </source>
</reference>
<dbReference type="Proteomes" id="UP000280296">
    <property type="component" value="Unassembled WGS sequence"/>
</dbReference>
<feature type="domain" description="Isochorismatase-like" evidence="2">
    <location>
        <begin position="272"/>
        <end position="326"/>
    </location>
</feature>
<keyword evidence="1" id="KW-0732">Signal</keyword>
<evidence type="ECO:0000313" key="4">
    <source>
        <dbReference type="Proteomes" id="UP000280296"/>
    </source>
</evidence>
<dbReference type="AlphaFoldDB" id="A0A432MLB1"/>
<feature type="signal peptide" evidence="1">
    <location>
        <begin position="1"/>
        <end position="23"/>
    </location>
</feature>
<evidence type="ECO:0000259" key="2">
    <source>
        <dbReference type="Pfam" id="PF00857"/>
    </source>
</evidence>
<comment type="caution">
    <text evidence="3">The sequence shown here is derived from an EMBL/GenBank/DDBJ whole genome shotgun (WGS) entry which is preliminary data.</text>
</comment>
<name>A0A432MLB1_9BACT</name>
<gene>
    <name evidence="3" type="ORF">TsocGM_08630</name>
</gene>
<dbReference type="Gene3D" id="3.40.50.850">
    <property type="entry name" value="Isochorismatase-like"/>
    <property type="match status" value="1"/>
</dbReference>
<feature type="chain" id="PRO_5019561046" evidence="1">
    <location>
        <begin position="24"/>
        <end position="361"/>
    </location>
</feature>